<dbReference type="Gene3D" id="3.40.50.2000">
    <property type="entry name" value="Glycogen Phosphorylase B"/>
    <property type="match status" value="2"/>
</dbReference>
<dbReference type="Proteomes" id="UP001172083">
    <property type="component" value="Unassembled WGS sequence"/>
</dbReference>
<evidence type="ECO:0000313" key="3">
    <source>
        <dbReference type="EMBL" id="MDN5214190.1"/>
    </source>
</evidence>
<evidence type="ECO:0000256" key="1">
    <source>
        <dbReference type="ARBA" id="ARBA00022679"/>
    </source>
</evidence>
<dbReference type="PANTHER" id="PTHR46401:SF2">
    <property type="entry name" value="GLYCOSYLTRANSFERASE WBBK-RELATED"/>
    <property type="match status" value="1"/>
</dbReference>
<proteinExistence type="predicted"/>
<protein>
    <submittedName>
        <fullName evidence="3">Glycosyltransferase</fullName>
        <ecNumber evidence="3">2.4.-.-</ecNumber>
    </submittedName>
</protein>
<dbReference type="EC" id="2.4.-.-" evidence="3"/>
<organism evidence="3 4">
    <name type="scientific">Agaribacillus aureus</name>
    <dbReference type="NCBI Taxonomy" id="3051825"/>
    <lineage>
        <taxon>Bacteria</taxon>
        <taxon>Pseudomonadati</taxon>
        <taxon>Bacteroidota</taxon>
        <taxon>Cytophagia</taxon>
        <taxon>Cytophagales</taxon>
        <taxon>Splendidivirgaceae</taxon>
        <taxon>Agaribacillus</taxon>
    </lineage>
</organism>
<dbReference type="GO" id="GO:0016757">
    <property type="term" value="F:glycosyltransferase activity"/>
    <property type="evidence" value="ECO:0007669"/>
    <property type="project" value="UniProtKB-KW"/>
</dbReference>
<evidence type="ECO:0000313" key="4">
    <source>
        <dbReference type="Proteomes" id="UP001172083"/>
    </source>
</evidence>
<gene>
    <name evidence="3" type="ORF">QQ020_19085</name>
</gene>
<name>A0ABT8LBP6_9BACT</name>
<dbReference type="PANTHER" id="PTHR46401">
    <property type="entry name" value="GLYCOSYLTRANSFERASE WBBK-RELATED"/>
    <property type="match status" value="1"/>
</dbReference>
<keyword evidence="1 3" id="KW-0808">Transferase</keyword>
<dbReference type="SUPFAM" id="SSF53756">
    <property type="entry name" value="UDP-Glycosyltransferase/glycogen phosphorylase"/>
    <property type="match status" value="1"/>
</dbReference>
<accession>A0ABT8LBP6</accession>
<evidence type="ECO:0000259" key="2">
    <source>
        <dbReference type="Pfam" id="PF00534"/>
    </source>
</evidence>
<feature type="domain" description="Glycosyl transferase family 1" evidence="2">
    <location>
        <begin position="211"/>
        <end position="371"/>
    </location>
</feature>
<keyword evidence="4" id="KW-1185">Reference proteome</keyword>
<dbReference type="EMBL" id="JAUJEB010000004">
    <property type="protein sequence ID" value="MDN5214190.1"/>
    <property type="molecule type" value="Genomic_DNA"/>
</dbReference>
<sequence>MKKNIKHIVYLGAVGFPIGFAEIEKVKLVSRSLINAGASVLVISNKGVHKRNKGLEVYKSGTEEEIKYIYTTGTPFRPEGFLKRNLLKVYGIVAEIALLFKLAIKKQLDIAIISSKRFNIIFLYYLLSRLLRFKTVLNYAEFNSELSKEKGNKNGINDFLFEKYAVHLMDGIIPISEFLVDVLKKKSPTKPYIKIPVLCDFSKFDPGNRQAVEPYFLFCSSVNNMEVMDFILEAFGRINVNAEHYLYLVVNGPDHALALFSEAVAQHKKSRFIKTFRNLPYQELVTLYINARGLLIPLRPVPRDIARFPHKIGEYCASANPIITTNVGEVVNFFEDNKNAFVAADFAVDDFSQKMEEVLNHPEKAKVVGQSGLELGYKHFNYLHYGDQLMDFFKKL</sequence>
<keyword evidence="3" id="KW-0328">Glycosyltransferase</keyword>
<comment type="caution">
    <text evidence="3">The sequence shown here is derived from an EMBL/GenBank/DDBJ whole genome shotgun (WGS) entry which is preliminary data.</text>
</comment>
<reference evidence="3" key="1">
    <citation type="submission" date="2023-06" db="EMBL/GenBank/DDBJ databases">
        <title>Genomic of Agaribacillus aureum.</title>
        <authorList>
            <person name="Wang G."/>
        </authorList>
    </citation>
    <scope>NUCLEOTIDE SEQUENCE</scope>
    <source>
        <strain evidence="3">BMA12</strain>
    </source>
</reference>
<dbReference type="Pfam" id="PF00534">
    <property type="entry name" value="Glycos_transf_1"/>
    <property type="match status" value="1"/>
</dbReference>
<dbReference type="InterPro" id="IPR001296">
    <property type="entry name" value="Glyco_trans_1"/>
</dbReference>
<dbReference type="RefSeq" id="WP_346759525.1">
    <property type="nucleotide sequence ID" value="NZ_JAUJEB010000004.1"/>
</dbReference>